<dbReference type="Gene3D" id="3.30.700.10">
    <property type="entry name" value="Glycoprotein, Type 4 Pilin"/>
    <property type="match status" value="1"/>
</dbReference>
<comment type="similarity">
    <text evidence="1">Belongs to the N-Me-Phe pilin family.</text>
</comment>
<protein>
    <submittedName>
        <fullName evidence="4">Prepilin-type N-terminal cleavage/methylation domain-containing protein</fullName>
    </submittedName>
</protein>
<keyword evidence="3" id="KW-1133">Transmembrane helix</keyword>
<dbReference type="PROSITE" id="PS00409">
    <property type="entry name" value="PROKAR_NTER_METHYL"/>
    <property type="match status" value="1"/>
</dbReference>
<evidence type="ECO:0000313" key="5">
    <source>
        <dbReference type="Proteomes" id="UP001252270"/>
    </source>
</evidence>
<reference evidence="4 5" key="1">
    <citation type="submission" date="2023-04" db="EMBL/GenBank/DDBJ databases">
        <title>A long-awaited taxogenomic arrangement of the family Halomonadaceae.</title>
        <authorList>
            <person name="De La Haba R."/>
            <person name="Chuvochina M."/>
            <person name="Wittouck S."/>
            <person name="Arahal D.R."/>
            <person name="Sanchez-Porro C."/>
            <person name="Hugenholtz P."/>
            <person name="Ventosa A."/>
        </authorList>
    </citation>
    <scope>NUCLEOTIDE SEQUENCE [LARGE SCALE GENOMIC DNA]</scope>
    <source>
        <strain evidence="4 5">DSM 17332</strain>
    </source>
</reference>
<keyword evidence="3" id="KW-0472">Membrane</keyword>
<dbReference type="InterPro" id="IPR045584">
    <property type="entry name" value="Pilin-like"/>
</dbReference>
<name>A0ABU1GN01_9GAMM</name>
<keyword evidence="2" id="KW-0488">Methylation</keyword>
<dbReference type="PANTHER" id="PTHR30093:SF34">
    <property type="entry name" value="PREPILIN PEPTIDASE-DEPENDENT PROTEIN D"/>
    <property type="match status" value="1"/>
</dbReference>
<evidence type="ECO:0000256" key="3">
    <source>
        <dbReference type="SAM" id="Phobius"/>
    </source>
</evidence>
<evidence type="ECO:0000256" key="2">
    <source>
        <dbReference type="ARBA" id="ARBA00022481"/>
    </source>
</evidence>
<comment type="caution">
    <text evidence="4">The sequence shown here is derived from an EMBL/GenBank/DDBJ whole genome shotgun (WGS) entry which is preliminary data.</text>
</comment>
<evidence type="ECO:0000313" key="4">
    <source>
        <dbReference type="EMBL" id="MDR5893404.1"/>
    </source>
</evidence>
<gene>
    <name evidence="4" type="ORF">QC820_11340</name>
</gene>
<accession>A0ABU1GN01</accession>
<dbReference type="NCBIfam" id="TIGR02532">
    <property type="entry name" value="IV_pilin_GFxxxE"/>
    <property type="match status" value="1"/>
</dbReference>
<feature type="transmembrane region" description="Helical" evidence="3">
    <location>
        <begin position="20"/>
        <end position="40"/>
    </location>
</feature>
<proteinExistence type="inferred from homology"/>
<sequence length="133" mass="13805">MNEMMKKTQLNKAQGGFTLIELLIVVAIIGILAAIAIPQYGNYVERSAIAACEQEMAAARTPLGAGLATGAVPYTEDGINTFFSTGYNLSACETVTVNATLDELTGDVERSDTDATVSLGAEIADILTAAGVD</sequence>
<keyword evidence="3" id="KW-0812">Transmembrane</keyword>
<organism evidence="4 5">
    <name type="scientific">Halomonas mongoliensis</name>
    <dbReference type="NCBI Taxonomy" id="321265"/>
    <lineage>
        <taxon>Bacteria</taxon>
        <taxon>Pseudomonadati</taxon>
        <taxon>Pseudomonadota</taxon>
        <taxon>Gammaproteobacteria</taxon>
        <taxon>Oceanospirillales</taxon>
        <taxon>Halomonadaceae</taxon>
        <taxon>Halomonas</taxon>
    </lineage>
</organism>
<dbReference type="PANTHER" id="PTHR30093">
    <property type="entry name" value="GENERAL SECRETION PATHWAY PROTEIN G"/>
    <property type="match status" value="1"/>
</dbReference>
<dbReference type="RefSeq" id="WP_309637018.1">
    <property type="nucleotide sequence ID" value="NZ_JARWAL010000009.1"/>
</dbReference>
<keyword evidence="5" id="KW-1185">Reference proteome</keyword>
<dbReference type="Pfam" id="PF07963">
    <property type="entry name" value="N_methyl"/>
    <property type="match status" value="1"/>
</dbReference>
<dbReference type="EMBL" id="JARWAL010000009">
    <property type="protein sequence ID" value="MDR5893404.1"/>
    <property type="molecule type" value="Genomic_DNA"/>
</dbReference>
<dbReference type="InterPro" id="IPR012902">
    <property type="entry name" value="N_methyl_site"/>
</dbReference>
<dbReference type="Proteomes" id="UP001252270">
    <property type="component" value="Unassembled WGS sequence"/>
</dbReference>
<evidence type="ECO:0000256" key="1">
    <source>
        <dbReference type="ARBA" id="ARBA00005233"/>
    </source>
</evidence>
<dbReference type="SUPFAM" id="SSF54523">
    <property type="entry name" value="Pili subunits"/>
    <property type="match status" value="1"/>
</dbReference>